<dbReference type="STRING" id="13333.W1NTC2"/>
<evidence type="ECO:0000259" key="2">
    <source>
        <dbReference type="Pfam" id="PF07498"/>
    </source>
</evidence>
<dbReference type="PANTHER" id="PTHR34449">
    <property type="entry name" value="RHO TERMINATION FACTOR"/>
    <property type="match status" value="1"/>
</dbReference>
<feature type="region of interest" description="Disordered" evidence="1">
    <location>
        <begin position="26"/>
        <end position="61"/>
    </location>
</feature>
<dbReference type="AlphaFoldDB" id="W1NTC2"/>
<evidence type="ECO:0000256" key="1">
    <source>
        <dbReference type="SAM" id="MobiDB-lite"/>
    </source>
</evidence>
<dbReference type="EMBL" id="KI395390">
    <property type="protein sequence ID" value="ERM98325.1"/>
    <property type="molecule type" value="Genomic_DNA"/>
</dbReference>
<organism evidence="3 4">
    <name type="scientific">Amborella trichopoda</name>
    <dbReference type="NCBI Taxonomy" id="13333"/>
    <lineage>
        <taxon>Eukaryota</taxon>
        <taxon>Viridiplantae</taxon>
        <taxon>Streptophyta</taxon>
        <taxon>Embryophyta</taxon>
        <taxon>Tracheophyta</taxon>
        <taxon>Spermatophyta</taxon>
        <taxon>Magnoliopsida</taxon>
        <taxon>Amborellales</taxon>
        <taxon>Amborellaceae</taxon>
        <taxon>Amborella</taxon>
    </lineage>
</organism>
<evidence type="ECO:0000313" key="4">
    <source>
        <dbReference type="Proteomes" id="UP000017836"/>
    </source>
</evidence>
<feature type="compositionally biased region" description="Basic and acidic residues" evidence="1">
    <location>
        <begin position="137"/>
        <end position="151"/>
    </location>
</feature>
<proteinExistence type="predicted"/>
<feature type="region of interest" description="Disordered" evidence="1">
    <location>
        <begin position="73"/>
        <end position="151"/>
    </location>
</feature>
<evidence type="ECO:0000313" key="3">
    <source>
        <dbReference type="EMBL" id="ERM98325.1"/>
    </source>
</evidence>
<dbReference type="HOGENOM" id="CLU_069257_0_0_1"/>
<dbReference type="eggNOG" id="ENOG502S2MZ">
    <property type="taxonomic scope" value="Eukaryota"/>
</dbReference>
<dbReference type="InterPro" id="IPR011112">
    <property type="entry name" value="Rho-like_N"/>
</dbReference>
<gene>
    <name evidence="3" type="ORF">AMTR_s00170p00016030</name>
</gene>
<dbReference type="PANTHER" id="PTHR34449:SF2">
    <property type="entry name" value="RHO TERMINATION FACTOR"/>
    <property type="match status" value="1"/>
</dbReference>
<dbReference type="Proteomes" id="UP000017836">
    <property type="component" value="Unassembled WGS sequence"/>
</dbReference>
<dbReference type="GO" id="GO:0006353">
    <property type="term" value="P:DNA-templated transcription termination"/>
    <property type="evidence" value="ECO:0007669"/>
    <property type="project" value="InterPro"/>
</dbReference>
<name>W1NTC2_AMBTC</name>
<dbReference type="Gramene" id="ERM98325">
    <property type="protein sequence ID" value="ERM98325"/>
    <property type="gene ID" value="AMTR_s00170p00016030"/>
</dbReference>
<protein>
    <recommendedName>
        <fullName evidence="2">Rho termination factor-like N-terminal domain-containing protein</fullName>
    </recommendedName>
</protein>
<feature type="domain" description="Rho termination factor-like N-terminal" evidence="2">
    <location>
        <begin position="198"/>
        <end position="229"/>
    </location>
</feature>
<dbReference type="OMA" id="EKNGHAT"/>
<dbReference type="Pfam" id="PF07498">
    <property type="entry name" value="Rho_N"/>
    <property type="match status" value="1"/>
</dbReference>
<reference evidence="4" key="1">
    <citation type="journal article" date="2013" name="Science">
        <title>The Amborella genome and the evolution of flowering plants.</title>
        <authorList>
            <consortium name="Amborella Genome Project"/>
        </authorList>
    </citation>
    <scope>NUCLEOTIDE SEQUENCE [LARGE SCALE GENOMIC DNA]</scope>
</reference>
<accession>W1NTC2</accession>
<sequence length="234" mass="26131">MKKEFADRPLLFASRKDLNQFIISSLKSENRKGQPSRRNTGNDEVGKDKEQSSDGDLSDSSSQEEIIALFRRIQSSISKGSPRSTNKSITDDSKIKQSADSVLHALRQYPARKLNKEATSGQGKDVRGRGALRRGSLNKDQKDEEPKTDHFKLSRPASNFVKRSPIPSSLPREKVDEKALASGAKTVDNALTSKTMDDMKLMELRKLARSHGMKGYSKLKKGELLALMKKELLQ</sequence>
<keyword evidence="4" id="KW-1185">Reference proteome</keyword>
<feature type="compositionally biased region" description="Basic and acidic residues" evidence="1">
    <location>
        <begin position="40"/>
        <end position="52"/>
    </location>
</feature>
<feature type="compositionally biased region" description="Polar residues" evidence="1">
    <location>
        <begin position="73"/>
        <end position="88"/>
    </location>
</feature>